<keyword evidence="4" id="KW-0274">FAD</keyword>
<keyword evidence="3" id="KW-0285">Flavoprotein</keyword>
<sequence>MVELARAAGLCTGVVFDPSPETQGLDKETERLKRKADKGAQFAVTQPVYTSAAAQQIAEATRGAGIPVMLGILPLRTPRHAEFLHERVGGISVPEN</sequence>
<comment type="pathway">
    <text evidence="2">One-carbon metabolism; tetrahydrofolate interconversion.</text>
</comment>
<dbReference type="Gene3D" id="3.20.20.220">
    <property type="match status" value="1"/>
</dbReference>
<dbReference type="UniPathway" id="UPA00193"/>
<reference evidence="6" key="1">
    <citation type="journal article" date="2014" name="Front. Microbiol.">
        <title>High frequency of phylogenetically diverse reductive dehalogenase-homologous genes in deep subseafloor sedimentary metagenomes.</title>
        <authorList>
            <person name="Kawai M."/>
            <person name="Futagami T."/>
            <person name="Toyoda A."/>
            <person name="Takaki Y."/>
            <person name="Nishi S."/>
            <person name="Hori S."/>
            <person name="Arai W."/>
            <person name="Tsubouchi T."/>
            <person name="Morono Y."/>
            <person name="Uchiyama I."/>
            <person name="Ito T."/>
            <person name="Fujiyama A."/>
            <person name="Inagaki F."/>
            <person name="Takami H."/>
        </authorList>
    </citation>
    <scope>NUCLEOTIDE SEQUENCE</scope>
    <source>
        <strain evidence="6">Expedition CK06-06</strain>
    </source>
</reference>
<evidence type="ECO:0000256" key="2">
    <source>
        <dbReference type="ARBA" id="ARBA00004777"/>
    </source>
</evidence>
<evidence type="ECO:0000313" key="6">
    <source>
        <dbReference type="EMBL" id="GAJ06105.1"/>
    </source>
</evidence>
<dbReference type="EMBL" id="BARW01025212">
    <property type="protein sequence ID" value="GAJ06105.1"/>
    <property type="molecule type" value="Genomic_DNA"/>
</dbReference>
<comment type="cofactor">
    <cofactor evidence="1">
        <name>FAD</name>
        <dbReference type="ChEBI" id="CHEBI:57692"/>
    </cofactor>
</comment>
<dbReference type="AlphaFoldDB" id="X1VGA8"/>
<dbReference type="SUPFAM" id="SSF51730">
    <property type="entry name" value="FAD-linked oxidoreductase"/>
    <property type="match status" value="1"/>
</dbReference>
<evidence type="ECO:0000256" key="5">
    <source>
        <dbReference type="ARBA" id="ARBA00023002"/>
    </source>
</evidence>
<dbReference type="InterPro" id="IPR003171">
    <property type="entry name" value="Mehydrof_redctse-like"/>
</dbReference>
<dbReference type="GO" id="GO:0006555">
    <property type="term" value="P:methionine metabolic process"/>
    <property type="evidence" value="ECO:0007669"/>
    <property type="project" value="InterPro"/>
</dbReference>
<keyword evidence="5" id="KW-0560">Oxidoreductase</keyword>
<protein>
    <submittedName>
        <fullName evidence="6">Uncharacterized protein</fullName>
    </submittedName>
</protein>
<gene>
    <name evidence="6" type="ORF">S12H4_41375</name>
</gene>
<dbReference type="Pfam" id="PF02219">
    <property type="entry name" value="MTHFR"/>
    <property type="match status" value="1"/>
</dbReference>
<evidence type="ECO:0000256" key="4">
    <source>
        <dbReference type="ARBA" id="ARBA00022827"/>
    </source>
</evidence>
<dbReference type="GO" id="GO:0035999">
    <property type="term" value="P:tetrahydrofolate interconversion"/>
    <property type="evidence" value="ECO:0007669"/>
    <property type="project" value="UniProtKB-UniPathway"/>
</dbReference>
<evidence type="ECO:0000256" key="1">
    <source>
        <dbReference type="ARBA" id="ARBA00001974"/>
    </source>
</evidence>
<proteinExistence type="predicted"/>
<accession>X1VGA8</accession>
<feature type="non-terminal residue" evidence="6">
    <location>
        <position position="96"/>
    </location>
</feature>
<organism evidence="6">
    <name type="scientific">marine sediment metagenome</name>
    <dbReference type="NCBI Taxonomy" id="412755"/>
    <lineage>
        <taxon>unclassified sequences</taxon>
        <taxon>metagenomes</taxon>
        <taxon>ecological metagenomes</taxon>
    </lineage>
</organism>
<name>X1VGA8_9ZZZZ</name>
<comment type="caution">
    <text evidence="6">The sequence shown here is derived from an EMBL/GenBank/DDBJ whole genome shotgun (WGS) entry which is preliminary data.</text>
</comment>
<evidence type="ECO:0000256" key="3">
    <source>
        <dbReference type="ARBA" id="ARBA00022630"/>
    </source>
</evidence>
<dbReference type="GO" id="GO:0004489">
    <property type="term" value="F:methylenetetrahydrofolate reductase [NAD(P)H] activity"/>
    <property type="evidence" value="ECO:0007669"/>
    <property type="project" value="InterPro"/>
</dbReference>
<dbReference type="InterPro" id="IPR029041">
    <property type="entry name" value="FAD-linked_oxidoreductase-like"/>
</dbReference>